<proteinExistence type="predicted"/>
<evidence type="ECO:0000313" key="2">
    <source>
        <dbReference type="EMBL" id="WGC85811.1"/>
    </source>
</evidence>
<dbReference type="Proteomes" id="UP001163285">
    <property type="component" value="Chromosome"/>
</dbReference>
<keyword evidence="1" id="KW-0472">Membrane</keyword>
<dbReference type="AlphaFoldDB" id="A0AAF0JYU0"/>
<keyword evidence="1" id="KW-1133">Transmembrane helix</keyword>
<dbReference type="RefSeq" id="WP_257707092.1">
    <property type="nucleotide sequence ID" value="NZ_AP019195.1"/>
</dbReference>
<keyword evidence="1" id="KW-0812">Transmembrane</keyword>
<accession>A0AAF0JYU0</accession>
<organism evidence="2 3">
    <name type="scientific">Aeromonas caviae</name>
    <name type="common">Aeromonas punctata</name>
    <dbReference type="NCBI Taxonomy" id="648"/>
    <lineage>
        <taxon>Bacteria</taxon>
        <taxon>Pseudomonadati</taxon>
        <taxon>Pseudomonadota</taxon>
        <taxon>Gammaproteobacteria</taxon>
        <taxon>Aeromonadales</taxon>
        <taxon>Aeromonadaceae</taxon>
        <taxon>Aeromonas</taxon>
    </lineage>
</organism>
<reference evidence="2" key="1">
    <citation type="submission" date="2023-04" db="EMBL/GenBank/DDBJ databases">
        <title>Whole Genome Sequence of Multi-drug resistant Aeromonas caviae as a gut pathogen in newborn.</title>
        <authorList>
            <person name="Jadhav S.V."/>
            <person name="Saroj S.D."/>
            <person name="Saha U.B."/>
            <person name="Sen S."/>
            <person name="Kher A."/>
        </authorList>
    </citation>
    <scope>NUCLEOTIDE SEQUENCE</scope>
    <source>
        <strain evidence="2">SVJ23</strain>
    </source>
</reference>
<evidence type="ECO:0000256" key="1">
    <source>
        <dbReference type="SAM" id="Phobius"/>
    </source>
</evidence>
<name>A0AAF0JYU0_AERCA</name>
<evidence type="ECO:0000313" key="3">
    <source>
        <dbReference type="Proteomes" id="UP001163285"/>
    </source>
</evidence>
<gene>
    <name evidence="2" type="ORF">OJY61_23920</name>
</gene>
<protein>
    <submittedName>
        <fullName evidence="2">Uncharacterized protein</fullName>
    </submittedName>
</protein>
<sequence length="44" mass="5184">MRLFWLRCWLFLLMPWLQKKLLVLLVLARVAVLPVLALLLLLPG</sequence>
<feature type="transmembrane region" description="Helical" evidence="1">
    <location>
        <begin position="21"/>
        <end position="42"/>
    </location>
</feature>
<dbReference type="EMBL" id="CP110176">
    <property type="protein sequence ID" value="WGC85811.1"/>
    <property type="molecule type" value="Genomic_DNA"/>
</dbReference>